<evidence type="ECO:0000313" key="3">
    <source>
        <dbReference type="Proteomes" id="UP000315995"/>
    </source>
</evidence>
<dbReference type="Proteomes" id="UP000315995">
    <property type="component" value="Chromosome"/>
</dbReference>
<dbReference type="RefSeq" id="WP_141196050.1">
    <property type="nucleotide sequence ID" value="NZ_CP041186.1"/>
</dbReference>
<feature type="domain" description="ATP-grasp" evidence="1">
    <location>
        <begin position="138"/>
        <end position="295"/>
    </location>
</feature>
<dbReference type="EMBL" id="CP041186">
    <property type="protein sequence ID" value="QDG49553.1"/>
    <property type="molecule type" value="Genomic_DNA"/>
</dbReference>
<dbReference type="AlphaFoldDB" id="A0A4Y6PMX0"/>
<gene>
    <name evidence="2" type="ORF">FIV42_02005</name>
</gene>
<accession>A0A4Y6PMX0</accession>
<sequence>MHIFFCSDPLERRRADAVYASEFAAARDVVDACHLIDFEGLEMSGKPFAEVTPPQRQEPAVEAVYRGWMLSPAQYRRLYGALEARGYMLVNSPEQYRHCHYLPESYGVLEGVTPQTVWLEGAEHSDADICDAASAFGDAAIIVKDYVKSQKHYWDEACFVPSASDTERLLQVVRRFIELQGGELEGGLVLRRYVEFETLPTVDEGDAPSVLEYRLFFFDGRLVSLAPYWDESDYPSALEVPVDRFGEVADRIDSRFFSMDVARTVDGEWLVVEVGDGQVSGLPERVDEDEFFAELGQEGT</sequence>
<dbReference type="InterPro" id="IPR025643">
    <property type="entry name" value="R2K_3"/>
</dbReference>
<organism evidence="2 3">
    <name type="scientific">Persicimonas caeni</name>
    <dbReference type="NCBI Taxonomy" id="2292766"/>
    <lineage>
        <taxon>Bacteria</taxon>
        <taxon>Deltaproteobacteria</taxon>
        <taxon>Bradymonadales</taxon>
        <taxon>Bradymonadaceae</taxon>
        <taxon>Persicimonas</taxon>
    </lineage>
</organism>
<protein>
    <recommendedName>
        <fullName evidence="1">ATP-grasp domain-containing protein</fullName>
    </recommendedName>
</protein>
<reference evidence="2 3" key="1">
    <citation type="submission" date="2019-06" db="EMBL/GenBank/DDBJ databases">
        <title>Persicimonas caeni gen. nov., sp. nov., a predatory bacterium isolated from solar saltern.</title>
        <authorList>
            <person name="Wang S."/>
        </authorList>
    </citation>
    <scope>NUCLEOTIDE SEQUENCE [LARGE SCALE GENOMIC DNA]</scope>
    <source>
        <strain evidence="2 3">YN101</strain>
    </source>
</reference>
<evidence type="ECO:0000259" key="1">
    <source>
        <dbReference type="Pfam" id="PF14243"/>
    </source>
</evidence>
<keyword evidence="3" id="KW-1185">Reference proteome</keyword>
<name>A0A4Y6PMX0_PERCE</name>
<proteinExistence type="predicted"/>
<dbReference type="Pfam" id="PF14243">
    <property type="entry name" value="R2K_3"/>
    <property type="match status" value="1"/>
</dbReference>
<evidence type="ECO:0000313" key="2">
    <source>
        <dbReference type="EMBL" id="QDG49553.1"/>
    </source>
</evidence>
<dbReference type="OrthoDB" id="5355744at2"/>
<accession>A0A5B8XZC2</accession>